<evidence type="ECO:0000313" key="3">
    <source>
        <dbReference type="Proteomes" id="UP000823786"/>
    </source>
</evidence>
<feature type="region of interest" description="Disordered" evidence="1">
    <location>
        <begin position="67"/>
        <end position="107"/>
    </location>
</feature>
<feature type="region of interest" description="Disordered" evidence="1">
    <location>
        <begin position="1"/>
        <end position="29"/>
    </location>
</feature>
<proteinExistence type="predicted"/>
<gene>
    <name evidence="2" type="ORF">J2Z75_005780</name>
</gene>
<reference evidence="2 3" key="1">
    <citation type="submission" date="2021-03" db="EMBL/GenBank/DDBJ databases">
        <title>Genomic Encyclopedia of Type Strains, Phase IV (KMG-IV): sequencing the most valuable type-strain genomes for metagenomic binning, comparative biology and taxonomic classification.</title>
        <authorList>
            <person name="Goeker M."/>
        </authorList>
    </citation>
    <scope>NUCLEOTIDE SEQUENCE [LARGE SCALE GENOMIC DNA]</scope>
    <source>
        <strain evidence="2 3">DSM 26427</strain>
    </source>
</reference>
<name>A0ABS4EWB4_9HYPH</name>
<dbReference type="Proteomes" id="UP000823786">
    <property type="component" value="Unassembled WGS sequence"/>
</dbReference>
<accession>A0ABS4EWB4</accession>
<feature type="compositionally biased region" description="Basic residues" evidence="1">
    <location>
        <begin position="75"/>
        <end position="87"/>
    </location>
</feature>
<keyword evidence="3" id="KW-1185">Reference proteome</keyword>
<comment type="caution">
    <text evidence="2">The sequence shown here is derived from an EMBL/GenBank/DDBJ whole genome shotgun (WGS) entry which is preliminary data.</text>
</comment>
<dbReference type="EMBL" id="JAGGJV010000015">
    <property type="protein sequence ID" value="MBP1862249.1"/>
    <property type="molecule type" value="Genomic_DNA"/>
</dbReference>
<sequence>MIRYSRYIEPDVPQPRAVPKSPSPKPRTFVVPPVQAATVSAPTSPKTEIPQPAVETLLTGVEQLELAALDSPPPKAKKGKPAPRKPKMPPADSSTAPALPLLTQFEI</sequence>
<evidence type="ECO:0000313" key="2">
    <source>
        <dbReference type="EMBL" id="MBP1862249.1"/>
    </source>
</evidence>
<evidence type="ECO:0000256" key="1">
    <source>
        <dbReference type="SAM" id="MobiDB-lite"/>
    </source>
</evidence>
<evidence type="ECO:0008006" key="4">
    <source>
        <dbReference type="Google" id="ProtNLM"/>
    </source>
</evidence>
<organism evidence="2 3">
    <name type="scientific">Rhizobium herbae</name>
    <dbReference type="NCBI Taxonomy" id="508661"/>
    <lineage>
        <taxon>Bacteria</taxon>
        <taxon>Pseudomonadati</taxon>
        <taxon>Pseudomonadota</taxon>
        <taxon>Alphaproteobacteria</taxon>
        <taxon>Hyphomicrobiales</taxon>
        <taxon>Rhizobiaceae</taxon>
        <taxon>Rhizobium/Agrobacterium group</taxon>
        <taxon>Rhizobium</taxon>
    </lineage>
</organism>
<protein>
    <recommendedName>
        <fullName evidence="4">Poly(Hydroxyalkanoate) granule-associated protein</fullName>
    </recommendedName>
</protein>
<dbReference type="RefSeq" id="WP_209857293.1">
    <property type="nucleotide sequence ID" value="NZ_JAGGJV010000015.1"/>
</dbReference>